<evidence type="ECO:0000313" key="3">
    <source>
        <dbReference type="Proteomes" id="UP000887577"/>
    </source>
</evidence>
<comment type="similarity">
    <text evidence="1">Belongs to the peptidase C1 family.</text>
</comment>
<protein>
    <submittedName>
        <fullName evidence="4">Peptidase C1A papain C-terminal domain-containing protein</fullName>
    </submittedName>
</protein>
<dbReference type="SUPFAM" id="SSF54001">
    <property type="entry name" value="Cysteine proteinases"/>
    <property type="match status" value="1"/>
</dbReference>
<accession>A0A914YC78</accession>
<feature type="domain" description="Peptidase C1A papain C-terminal" evidence="2">
    <location>
        <begin position="2"/>
        <end position="145"/>
    </location>
</feature>
<keyword evidence="3" id="KW-1185">Reference proteome</keyword>
<dbReference type="SMART" id="SM00645">
    <property type="entry name" value="Pept_C1"/>
    <property type="match status" value="1"/>
</dbReference>
<dbReference type="GO" id="GO:0006508">
    <property type="term" value="P:proteolysis"/>
    <property type="evidence" value="ECO:0007669"/>
    <property type="project" value="InterPro"/>
</dbReference>
<dbReference type="InterPro" id="IPR013128">
    <property type="entry name" value="Peptidase_C1A"/>
</dbReference>
<evidence type="ECO:0000313" key="4">
    <source>
        <dbReference type="WBParaSite" id="PSU_v2.g17820.t1"/>
    </source>
</evidence>
<evidence type="ECO:0000259" key="2">
    <source>
        <dbReference type="SMART" id="SM00645"/>
    </source>
</evidence>
<dbReference type="GO" id="GO:0008234">
    <property type="term" value="F:cysteine-type peptidase activity"/>
    <property type="evidence" value="ECO:0007669"/>
    <property type="project" value="InterPro"/>
</dbReference>
<dbReference type="Gene3D" id="3.90.70.10">
    <property type="entry name" value="Cysteine proteinases"/>
    <property type="match status" value="1"/>
</dbReference>
<sequence>MKCRRQCQNHFNKDYDDDLHRGKSVYWVKVNKVTVGNMEMLKAALNITIESNEIIIKREIITNGPVLACFVVYEEFQHYKSGIYKAQTSSLSKDLYGHCAKLIGWGESETGMKYWQFMNTWGRSTWGENGFFRMADEPEEVAAGIPL</sequence>
<organism evidence="3 4">
    <name type="scientific">Panagrolaimus superbus</name>
    <dbReference type="NCBI Taxonomy" id="310955"/>
    <lineage>
        <taxon>Eukaryota</taxon>
        <taxon>Metazoa</taxon>
        <taxon>Ecdysozoa</taxon>
        <taxon>Nematoda</taxon>
        <taxon>Chromadorea</taxon>
        <taxon>Rhabditida</taxon>
        <taxon>Tylenchina</taxon>
        <taxon>Panagrolaimomorpha</taxon>
        <taxon>Panagrolaimoidea</taxon>
        <taxon>Panagrolaimidae</taxon>
        <taxon>Panagrolaimus</taxon>
    </lineage>
</organism>
<reference evidence="4" key="1">
    <citation type="submission" date="2022-11" db="UniProtKB">
        <authorList>
            <consortium name="WormBaseParasite"/>
        </authorList>
    </citation>
    <scope>IDENTIFICATION</scope>
</reference>
<dbReference type="Proteomes" id="UP000887577">
    <property type="component" value="Unplaced"/>
</dbReference>
<dbReference type="PANTHER" id="PTHR12411">
    <property type="entry name" value="CYSTEINE PROTEASE FAMILY C1-RELATED"/>
    <property type="match status" value="1"/>
</dbReference>
<proteinExistence type="inferred from homology"/>
<dbReference type="Pfam" id="PF00112">
    <property type="entry name" value="Peptidase_C1"/>
    <property type="match status" value="1"/>
</dbReference>
<dbReference type="InterPro" id="IPR038765">
    <property type="entry name" value="Papain-like_cys_pep_sf"/>
</dbReference>
<evidence type="ECO:0000256" key="1">
    <source>
        <dbReference type="ARBA" id="ARBA00008455"/>
    </source>
</evidence>
<dbReference type="WBParaSite" id="PSU_v2.g17820.t1">
    <property type="protein sequence ID" value="PSU_v2.g17820.t1"/>
    <property type="gene ID" value="PSU_v2.g17820"/>
</dbReference>
<name>A0A914YC78_9BILA</name>
<dbReference type="AlphaFoldDB" id="A0A914YC78"/>
<dbReference type="InterPro" id="IPR000668">
    <property type="entry name" value="Peptidase_C1A_C"/>
</dbReference>